<keyword evidence="3 5" id="KW-0288">FMN</keyword>
<comment type="similarity">
    <text evidence="1 5">Belongs to the flavin oxidoreductase frp family.</text>
</comment>
<dbReference type="AlphaFoldDB" id="A0A4R3MWY1"/>
<evidence type="ECO:0000256" key="3">
    <source>
        <dbReference type="ARBA" id="ARBA00022643"/>
    </source>
</evidence>
<dbReference type="PANTHER" id="PTHR43425">
    <property type="entry name" value="OXYGEN-INSENSITIVE NADPH NITROREDUCTASE"/>
    <property type="match status" value="1"/>
</dbReference>
<dbReference type="InterPro" id="IPR016446">
    <property type="entry name" value="Flavin_OxRdtase_Frp"/>
</dbReference>
<dbReference type="Proteomes" id="UP000294650">
    <property type="component" value="Unassembled WGS sequence"/>
</dbReference>
<evidence type="ECO:0000256" key="2">
    <source>
        <dbReference type="ARBA" id="ARBA00022630"/>
    </source>
</evidence>
<organism evidence="7 8">
    <name type="scientific">Melghiribacillus thermohalophilus</name>
    <dbReference type="NCBI Taxonomy" id="1324956"/>
    <lineage>
        <taxon>Bacteria</taxon>
        <taxon>Bacillati</taxon>
        <taxon>Bacillota</taxon>
        <taxon>Bacilli</taxon>
        <taxon>Bacillales</taxon>
        <taxon>Bacillaceae</taxon>
        <taxon>Melghiribacillus</taxon>
    </lineage>
</organism>
<proteinExistence type="inferred from homology"/>
<evidence type="ECO:0000313" key="8">
    <source>
        <dbReference type="Proteomes" id="UP000294650"/>
    </source>
</evidence>
<protein>
    <submittedName>
        <fullName evidence="7">FMN reductase (NADPH)</fullName>
    </submittedName>
</protein>
<dbReference type="NCBIfam" id="NF008033">
    <property type="entry name" value="PRK10765.1"/>
    <property type="match status" value="1"/>
</dbReference>
<evidence type="ECO:0000313" key="7">
    <source>
        <dbReference type="EMBL" id="TCT20011.1"/>
    </source>
</evidence>
<sequence>MNPVIEQMFRHRSIRKFKEQQLSDRQIRTIVEAAQRASTSNYYQAYSIIGVTDPIIKKEIADLSGHEHVERSGHFFVFCADLLRLIERAESVTRAKLKENLENTEHFLVAVIDAALAAQNASLAAESMGLGICYIGGIRNDMKRVDELLKLPEFVIPLFGLAVGYPDHDPGVKPRLPLEAVYFENIYCHDEAVYTRALENFDETLKKYYAERATNRRHDTWSDQIQRKLIRPVRSEVTEYVQSKGMNKI</sequence>
<evidence type="ECO:0000259" key="6">
    <source>
        <dbReference type="Pfam" id="PF00881"/>
    </source>
</evidence>
<dbReference type="PANTHER" id="PTHR43425:SF3">
    <property type="entry name" value="NADPH-DEPENDENT OXIDOREDUCTASE"/>
    <property type="match status" value="1"/>
</dbReference>
<evidence type="ECO:0000256" key="5">
    <source>
        <dbReference type="PIRNR" id="PIRNR005426"/>
    </source>
</evidence>
<dbReference type="EMBL" id="SMAN01000015">
    <property type="protein sequence ID" value="TCT20011.1"/>
    <property type="molecule type" value="Genomic_DNA"/>
</dbReference>
<name>A0A4R3MWY1_9BACI</name>
<evidence type="ECO:0000256" key="1">
    <source>
        <dbReference type="ARBA" id="ARBA00008366"/>
    </source>
</evidence>
<dbReference type="Pfam" id="PF00881">
    <property type="entry name" value="Nitroreductase"/>
    <property type="match status" value="1"/>
</dbReference>
<dbReference type="SUPFAM" id="SSF55469">
    <property type="entry name" value="FMN-dependent nitroreductase-like"/>
    <property type="match status" value="1"/>
</dbReference>
<keyword evidence="4 5" id="KW-0560">Oxidoreductase</keyword>
<dbReference type="Gene3D" id="3.40.109.10">
    <property type="entry name" value="NADH Oxidase"/>
    <property type="match status" value="1"/>
</dbReference>
<dbReference type="GO" id="GO:0016491">
    <property type="term" value="F:oxidoreductase activity"/>
    <property type="evidence" value="ECO:0007669"/>
    <property type="project" value="UniProtKB-UniRule"/>
</dbReference>
<feature type="domain" description="Nitroreductase" evidence="6">
    <location>
        <begin position="11"/>
        <end position="165"/>
    </location>
</feature>
<dbReference type="InterPro" id="IPR000415">
    <property type="entry name" value="Nitroreductase-like"/>
</dbReference>
<evidence type="ECO:0000256" key="4">
    <source>
        <dbReference type="ARBA" id="ARBA00023002"/>
    </source>
</evidence>
<dbReference type="RefSeq" id="WP_132372269.1">
    <property type="nucleotide sequence ID" value="NZ_SMAN01000015.1"/>
</dbReference>
<dbReference type="CDD" id="cd02146">
    <property type="entry name" value="NfsA-like"/>
    <property type="match status" value="1"/>
</dbReference>
<comment type="caution">
    <text evidence="7">The sequence shown here is derived from an EMBL/GenBank/DDBJ whole genome shotgun (WGS) entry which is preliminary data.</text>
</comment>
<keyword evidence="5" id="KW-0521">NADP</keyword>
<dbReference type="InterPro" id="IPR029479">
    <property type="entry name" value="Nitroreductase"/>
</dbReference>
<dbReference type="OrthoDB" id="9775805at2"/>
<accession>A0A4R3MWY1</accession>
<reference evidence="7 8" key="1">
    <citation type="submission" date="2019-03" db="EMBL/GenBank/DDBJ databases">
        <title>Genomic Encyclopedia of Type Strains, Phase IV (KMG-IV): sequencing the most valuable type-strain genomes for metagenomic binning, comparative biology and taxonomic classification.</title>
        <authorList>
            <person name="Goeker M."/>
        </authorList>
    </citation>
    <scope>NUCLEOTIDE SEQUENCE [LARGE SCALE GENOMIC DNA]</scope>
    <source>
        <strain evidence="7 8">DSM 25894</strain>
    </source>
</reference>
<keyword evidence="8" id="KW-1185">Reference proteome</keyword>
<dbReference type="PIRSF" id="PIRSF005426">
    <property type="entry name" value="Frp"/>
    <property type="match status" value="1"/>
</dbReference>
<gene>
    <name evidence="7" type="ORF">EDD68_11562</name>
</gene>
<keyword evidence="2 5" id="KW-0285">Flavoprotein</keyword>